<proteinExistence type="predicted"/>
<organism evidence="5 6">
    <name type="scientific">Neobacillus sedimentimangrovi</name>
    <dbReference type="NCBI Taxonomy" id="2699460"/>
    <lineage>
        <taxon>Bacteria</taxon>
        <taxon>Bacillati</taxon>
        <taxon>Bacillota</taxon>
        <taxon>Bacilli</taxon>
        <taxon>Bacillales</taxon>
        <taxon>Bacillaceae</taxon>
        <taxon>Neobacillus</taxon>
    </lineage>
</organism>
<dbReference type="InterPro" id="IPR018337">
    <property type="entry name" value="Cell_wall/Cho-bd_repeat"/>
</dbReference>
<feature type="repeat" description="Cell wall-binding" evidence="2">
    <location>
        <begin position="648"/>
        <end position="667"/>
    </location>
</feature>
<dbReference type="Gene3D" id="2.60.40.10">
    <property type="entry name" value="Immunoglobulins"/>
    <property type="match status" value="1"/>
</dbReference>
<sequence>MSRKVLAVLIFGFLFQLSQINANASGAENLGSKPKLQFPVMSDVHINQNVPSNQSKFITALKKYKELAPNYQALAIVGDFTDQGLTEQYDTFNQILEEHVNPGAETIIAMGNHEFYEGVYWPNPAFTDQMFIERFVTKTNMPGLYYDKWVKGTDSTKYHFIVLGSEESKVTNSNNHDYAVLSDEQYQWLKETLRIGAHPRKPIFVFLHQPIDDTVYGSEQWGGNLRDNKLKKILQQYPQVILFSGHSHYLLQHPRSVYQDGFTMVNTGALAYTLYDGSLEPLYFSQGLLVNVYNNKVEINARDFSSNTWVNRYTVKLPYEKTIDDRKSPIFPKYPAPAVKSVTSETAEVSWPAAIDNTQVDKYIVKLNGKAIQTIYTKFWKDSPKQYSTTIHNLKGNTEYTVDIVAVDAWKNESLDSVKIILKTDKYKGWVQEGKDYYYYDYETGERVTGWLKYKEKWYYFDSNGIMQRGWIKDQNKWYFLYDTGAMATGWVKVNGQYYYLSGSGAMHTGWLFQQNKWYYLTSSGAMAVGWAKDGDNWYYFADNGVMKVGWVKDKDQWYYLKSSGAMAVGWIKVDNNRYFLANNGAMKVGWVKDKGQWYYLKSSGAMHTGWLNQSGNWYYLNASGVMQTGWLNQSGNWYYLNASGVMQTGWVKLEEYWYYFYDDGRMAANTKIGSYRIGKDGAMIP</sequence>
<dbReference type="InterPro" id="IPR013783">
    <property type="entry name" value="Ig-like_fold"/>
</dbReference>
<dbReference type="Gene3D" id="2.10.270.10">
    <property type="entry name" value="Cholin Binding"/>
    <property type="match status" value="2"/>
</dbReference>
<evidence type="ECO:0000256" key="1">
    <source>
        <dbReference type="ARBA" id="ARBA00022737"/>
    </source>
</evidence>
<feature type="repeat" description="Cell wall-binding" evidence="2">
    <location>
        <begin position="608"/>
        <end position="627"/>
    </location>
</feature>
<dbReference type="PANTHER" id="PTHR43143:SF1">
    <property type="entry name" value="SERINE_THREONINE-PROTEIN PHOSPHATASE CPPED1"/>
    <property type="match status" value="1"/>
</dbReference>
<evidence type="ECO:0000313" key="6">
    <source>
        <dbReference type="Proteomes" id="UP001162836"/>
    </source>
</evidence>
<feature type="signal peptide" evidence="3">
    <location>
        <begin position="1"/>
        <end position="24"/>
    </location>
</feature>
<dbReference type="PROSITE" id="PS51170">
    <property type="entry name" value="CW"/>
    <property type="match status" value="9"/>
</dbReference>
<feature type="repeat" description="Cell wall-binding" evidence="2">
    <location>
        <begin position="508"/>
        <end position="527"/>
    </location>
</feature>
<feature type="repeat" description="Cell wall-binding" evidence="2">
    <location>
        <begin position="528"/>
        <end position="547"/>
    </location>
</feature>
<keyword evidence="1" id="KW-0677">Repeat</keyword>
<dbReference type="Pfam" id="PF19127">
    <property type="entry name" value="Choline_bind_3"/>
    <property type="match status" value="3"/>
</dbReference>
<evidence type="ECO:0000256" key="2">
    <source>
        <dbReference type="PROSITE-ProRule" id="PRU00591"/>
    </source>
</evidence>
<dbReference type="SUPFAM" id="SSF56300">
    <property type="entry name" value="Metallo-dependent phosphatases"/>
    <property type="match status" value="1"/>
</dbReference>
<keyword evidence="3" id="KW-0732">Signal</keyword>
<feature type="repeat" description="Cell wall-binding" evidence="2">
    <location>
        <begin position="548"/>
        <end position="567"/>
    </location>
</feature>
<dbReference type="Pfam" id="PF01473">
    <property type="entry name" value="Choline_bind_1"/>
    <property type="match status" value="4"/>
</dbReference>
<feature type="repeat" description="Cell wall-binding" evidence="2">
    <location>
        <begin position="588"/>
        <end position="607"/>
    </location>
</feature>
<dbReference type="EMBL" id="JAJODE010000006">
    <property type="protein sequence ID" value="MCD4837992.1"/>
    <property type="molecule type" value="Genomic_DNA"/>
</dbReference>
<protein>
    <recommendedName>
        <fullName evidence="4">Fibronectin type-III domain-containing protein</fullName>
    </recommendedName>
</protein>
<dbReference type="Gene3D" id="3.60.21.10">
    <property type="match status" value="1"/>
</dbReference>
<dbReference type="Proteomes" id="UP001162836">
    <property type="component" value="Unassembled WGS sequence"/>
</dbReference>
<evidence type="ECO:0000259" key="4">
    <source>
        <dbReference type="PROSITE" id="PS50853"/>
    </source>
</evidence>
<name>A0ABS8QFJ0_9BACI</name>
<feature type="repeat" description="Cell wall-binding" evidence="2">
    <location>
        <begin position="628"/>
        <end position="647"/>
    </location>
</feature>
<feature type="domain" description="Fibronectin type-III" evidence="4">
    <location>
        <begin position="331"/>
        <end position="427"/>
    </location>
</feature>
<dbReference type="SMART" id="SM00060">
    <property type="entry name" value="FN3"/>
    <property type="match status" value="1"/>
</dbReference>
<keyword evidence="6" id="KW-1185">Reference proteome</keyword>
<dbReference type="SUPFAM" id="SSF49265">
    <property type="entry name" value="Fibronectin type III"/>
    <property type="match status" value="1"/>
</dbReference>
<dbReference type="Gene3D" id="2.10.270.20">
    <property type="match status" value="1"/>
</dbReference>
<dbReference type="PROSITE" id="PS50853">
    <property type="entry name" value="FN3"/>
    <property type="match status" value="1"/>
</dbReference>
<dbReference type="CDD" id="cd00063">
    <property type="entry name" value="FN3"/>
    <property type="match status" value="1"/>
</dbReference>
<accession>A0ABS8QFJ0</accession>
<dbReference type="Pfam" id="PF00041">
    <property type="entry name" value="fn3"/>
    <property type="match status" value="1"/>
</dbReference>
<comment type="caution">
    <text evidence="5">The sequence shown here is derived from an EMBL/GenBank/DDBJ whole genome shotgun (WGS) entry which is preliminary data.</text>
</comment>
<evidence type="ECO:0000313" key="5">
    <source>
        <dbReference type="EMBL" id="MCD4837992.1"/>
    </source>
</evidence>
<feature type="chain" id="PRO_5045410110" description="Fibronectin type-III domain-containing protein" evidence="3">
    <location>
        <begin position="25"/>
        <end position="686"/>
    </location>
</feature>
<dbReference type="InterPro" id="IPR004843">
    <property type="entry name" value="Calcineurin-like_PHP"/>
</dbReference>
<feature type="repeat" description="Cell wall-binding" evidence="2">
    <location>
        <begin position="488"/>
        <end position="507"/>
    </location>
</feature>
<reference evidence="5 6" key="1">
    <citation type="journal article" date="2023" name="Antonie Van Leeuwenhoek">
        <title>Unveiling the genomic potential of a novel thermostable glycoside hydrolases producing Neobacillus sedimentimangrovi UE25.</title>
        <authorList>
            <person name="Ejaz U."/>
            <person name="Saleem F."/>
            <person name="Rashid R."/>
            <person name="Hasan K.A."/>
            <person name="Syed M.N."/>
            <person name="Sohail M."/>
        </authorList>
    </citation>
    <scope>NUCLEOTIDE SEQUENCE [LARGE SCALE GENOMIC DNA]</scope>
    <source>
        <strain evidence="5 6">UE25</strain>
    </source>
</reference>
<dbReference type="Pfam" id="PF00149">
    <property type="entry name" value="Metallophos"/>
    <property type="match status" value="1"/>
</dbReference>
<feature type="repeat" description="Cell wall-binding" evidence="2">
    <location>
        <begin position="448"/>
        <end position="467"/>
    </location>
</feature>
<dbReference type="PANTHER" id="PTHR43143">
    <property type="entry name" value="METALLOPHOSPHOESTERASE, CALCINEURIN SUPERFAMILY"/>
    <property type="match status" value="1"/>
</dbReference>
<dbReference type="SUPFAM" id="SSF69360">
    <property type="entry name" value="Cell wall binding repeat"/>
    <property type="match status" value="2"/>
</dbReference>
<gene>
    <name evidence="5" type="ORF">LRS37_03745</name>
</gene>
<dbReference type="InterPro" id="IPR003961">
    <property type="entry name" value="FN3_dom"/>
</dbReference>
<dbReference type="InterPro" id="IPR036116">
    <property type="entry name" value="FN3_sf"/>
</dbReference>
<dbReference type="InterPro" id="IPR051918">
    <property type="entry name" value="STPP_CPPED1"/>
</dbReference>
<evidence type="ECO:0000256" key="3">
    <source>
        <dbReference type="SAM" id="SignalP"/>
    </source>
</evidence>
<dbReference type="RefSeq" id="WP_231314243.1">
    <property type="nucleotide sequence ID" value="NZ_JAJODE010000006.1"/>
</dbReference>
<dbReference type="InterPro" id="IPR029052">
    <property type="entry name" value="Metallo-depent_PP-like"/>
</dbReference>